<dbReference type="EMBL" id="PGXC01000003">
    <property type="protein sequence ID" value="PKK91535.1"/>
    <property type="molecule type" value="Genomic_DNA"/>
</dbReference>
<dbReference type="Pfam" id="PF01464">
    <property type="entry name" value="SLT"/>
    <property type="match status" value="1"/>
</dbReference>
<dbReference type="AlphaFoldDB" id="A0A2N1PT59"/>
<dbReference type="InterPro" id="IPR008258">
    <property type="entry name" value="Transglycosylase_SLT_dom_1"/>
</dbReference>
<dbReference type="GO" id="GO:0016020">
    <property type="term" value="C:membrane"/>
    <property type="evidence" value="ECO:0007669"/>
    <property type="project" value="InterPro"/>
</dbReference>
<dbReference type="PANTHER" id="PTHR37423">
    <property type="entry name" value="SOLUBLE LYTIC MUREIN TRANSGLYCOSYLASE-RELATED"/>
    <property type="match status" value="1"/>
</dbReference>
<evidence type="ECO:0000256" key="1">
    <source>
        <dbReference type="ARBA" id="ARBA00007734"/>
    </source>
</evidence>
<proteinExistence type="inferred from homology"/>
<evidence type="ECO:0000313" key="4">
    <source>
        <dbReference type="EMBL" id="PKK91535.1"/>
    </source>
</evidence>
<dbReference type="PROSITE" id="PS00922">
    <property type="entry name" value="TRANSGLYCOSYLASE"/>
    <property type="match status" value="1"/>
</dbReference>
<dbReference type="Proteomes" id="UP000233256">
    <property type="component" value="Unassembled WGS sequence"/>
</dbReference>
<protein>
    <submittedName>
        <fullName evidence="4">Lytic transglycosylase</fullName>
    </submittedName>
</protein>
<feature type="domain" description="Transglycosylase SLT" evidence="3">
    <location>
        <begin position="110"/>
        <end position="210"/>
    </location>
</feature>
<dbReference type="GO" id="GO:0000270">
    <property type="term" value="P:peptidoglycan metabolic process"/>
    <property type="evidence" value="ECO:0007669"/>
    <property type="project" value="InterPro"/>
</dbReference>
<evidence type="ECO:0000259" key="3">
    <source>
        <dbReference type="Pfam" id="PF01464"/>
    </source>
</evidence>
<feature type="region of interest" description="Disordered" evidence="2">
    <location>
        <begin position="63"/>
        <end position="98"/>
    </location>
</feature>
<comment type="similarity">
    <text evidence="1">Belongs to the transglycosylase Slt family.</text>
</comment>
<name>A0A2N1PT59_9BACT</name>
<dbReference type="Gene3D" id="1.10.530.10">
    <property type="match status" value="1"/>
</dbReference>
<sequence>MSCHRPDSGFSFLTLMLLLIFLFADQSMSVMAITILRDSNGNVYMTNKIQPRVVASESAGSAVADDRIPGGCSKSDSAGEVSLKKGKKNNSPVRKGLKLSSRERELSPLVIEVARELSVSPYLVKAMIRAESDYRAETVSRAGAKGLMQLMDVTAREMNVKDVFDPKENMFGGVGYFKKMLERYNGIIDLALAAYNAGPGNVDRHGGIPPFEETRRYVRKVLDYWRLYRDM</sequence>
<dbReference type="CDD" id="cd00254">
    <property type="entry name" value="LT-like"/>
    <property type="match status" value="1"/>
</dbReference>
<accession>A0A2N1PT59</accession>
<dbReference type="InterPro" id="IPR023346">
    <property type="entry name" value="Lysozyme-like_dom_sf"/>
</dbReference>
<evidence type="ECO:0000256" key="2">
    <source>
        <dbReference type="SAM" id="MobiDB-lite"/>
    </source>
</evidence>
<comment type="caution">
    <text evidence="4">The sequence shown here is derived from an EMBL/GenBank/DDBJ whole genome shotgun (WGS) entry which is preliminary data.</text>
</comment>
<gene>
    <name evidence="4" type="ORF">CVV64_07210</name>
</gene>
<dbReference type="SUPFAM" id="SSF53955">
    <property type="entry name" value="Lysozyme-like"/>
    <property type="match status" value="1"/>
</dbReference>
<reference evidence="4 5" key="1">
    <citation type="journal article" date="2017" name="ISME J.">
        <title>Potential for microbial H2 and metal transformations associated with novel bacteria and archaea in deep terrestrial subsurface sediments.</title>
        <authorList>
            <person name="Hernsdorf A.W."/>
            <person name="Amano Y."/>
            <person name="Miyakawa K."/>
            <person name="Ise K."/>
            <person name="Suzuki Y."/>
            <person name="Anantharaman K."/>
            <person name="Probst A."/>
            <person name="Burstein D."/>
            <person name="Thomas B.C."/>
            <person name="Banfield J.F."/>
        </authorList>
    </citation>
    <scope>NUCLEOTIDE SEQUENCE [LARGE SCALE GENOMIC DNA]</scope>
    <source>
        <strain evidence="4">HGW-Wallbacteria-1</strain>
    </source>
</reference>
<evidence type="ECO:0000313" key="5">
    <source>
        <dbReference type="Proteomes" id="UP000233256"/>
    </source>
</evidence>
<dbReference type="InterPro" id="IPR000189">
    <property type="entry name" value="Transglyc_AS"/>
</dbReference>
<dbReference type="GO" id="GO:0008933">
    <property type="term" value="F:peptidoglycan lytic transglycosylase activity"/>
    <property type="evidence" value="ECO:0007669"/>
    <property type="project" value="InterPro"/>
</dbReference>
<organism evidence="4 5">
    <name type="scientific">Candidatus Wallbacteria bacterium HGW-Wallbacteria-1</name>
    <dbReference type="NCBI Taxonomy" id="2013854"/>
    <lineage>
        <taxon>Bacteria</taxon>
        <taxon>Candidatus Walliibacteriota</taxon>
    </lineage>
</organism>
<dbReference type="PANTHER" id="PTHR37423:SF2">
    <property type="entry name" value="MEMBRANE-BOUND LYTIC MUREIN TRANSGLYCOSYLASE C"/>
    <property type="match status" value="1"/>
</dbReference>